<evidence type="ECO:0008006" key="5">
    <source>
        <dbReference type="Google" id="ProtNLM"/>
    </source>
</evidence>
<evidence type="ECO:0000313" key="2">
    <source>
        <dbReference type="EMBL" id="MWU33883.1"/>
    </source>
</evidence>
<dbReference type="Proteomes" id="UP000480485">
    <property type="component" value="Unassembled WGS sequence"/>
</dbReference>
<dbReference type="AlphaFoldDB" id="A0A024L5M0"/>
<comment type="caution">
    <text evidence="1">The sequence shown here is derived from an EMBL/GenBank/DDBJ whole genome shotgun (WGS) entry which is preliminary data.</text>
</comment>
<reference evidence="3 4" key="1">
    <citation type="submission" date="2019-12" db="EMBL/GenBank/DDBJ databases">
        <title>Enteriobacteria Tanzani isolates_8377-8380.</title>
        <authorList>
            <person name="Subbiah M."/>
            <person name="Call D."/>
        </authorList>
    </citation>
    <scope>NUCLEOTIDE SEQUENCE [LARGE SCALE GENOMIC DNA]</scope>
    <source>
        <strain evidence="2 3">8378wB3</strain>
        <strain evidence="1 4">8378wC7</strain>
    </source>
</reference>
<evidence type="ECO:0000313" key="4">
    <source>
        <dbReference type="Proteomes" id="UP000480485"/>
    </source>
</evidence>
<gene>
    <name evidence="2" type="ORF">GP944_24875</name>
    <name evidence="1" type="ORF">GP954_04975</name>
</gene>
<accession>A0A024L5M0</accession>
<dbReference type="EMBL" id="WTRN01000033">
    <property type="protein sequence ID" value="MWT84538.1"/>
    <property type="molecule type" value="Genomic_DNA"/>
</dbReference>
<protein>
    <recommendedName>
        <fullName evidence="5">Glycosaminoglycan attachment protein</fullName>
    </recommendedName>
</protein>
<organism evidence="1 4">
    <name type="scientific">Escherichia coli</name>
    <dbReference type="NCBI Taxonomy" id="562"/>
    <lineage>
        <taxon>Bacteria</taxon>
        <taxon>Pseudomonadati</taxon>
        <taxon>Pseudomonadota</taxon>
        <taxon>Gammaproteobacteria</taxon>
        <taxon>Enterobacterales</taxon>
        <taxon>Enterobacteriaceae</taxon>
        <taxon>Escherichia</taxon>
    </lineage>
</organism>
<dbReference type="EMBL" id="WTRX01000109">
    <property type="protein sequence ID" value="MWU33883.1"/>
    <property type="molecule type" value="Genomic_DNA"/>
</dbReference>
<dbReference type="Proteomes" id="UP000441160">
    <property type="component" value="Unassembled WGS sequence"/>
</dbReference>
<sequence>MSFLDIKKMSKERFNAFVDWTRMPNTELLGYEFEWYCSPREFLLGALLLDQIDEDYSGIVLARDLSGRYRCIDLFTSVSEMNSARAKLKKLMRKHTKLNVKVFPQGDETYKAMDLFTPIVTPDKLHHHFSLFGKYANWSPATGIIKEMMNHFEDVDGNFIEQFQTTGFDARLWELYLFAYLREEHFWLDRQFNAPDYVARKYGNTICIEAVTVNPTGNDINQSSEMLSEPKSKEELLEKIENYMPIKFGSSLYSKLKKKTRYWDLEHVKGNPLIFAIADFHEPNSMIWSHSALWQYLYGIRYEHVKSEDGCYSLATKKIISHQFEKKEIPSGFFFLDESENISAVLSSNSGTISKFNRMGKLAGFGRSDLRLFRSGYCHDHDPEALYPAAFSFEVKEGDITETWAEGLNMYHNPNAKYPVDPDLFPSIAHHFLENGEVKSIVPDFHPYTSITINVLTQNNKKQKIRVDE</sequence>
<evidence type="ECO:0000313" key="3">
    <source>
        <dbReference type="Proteomes" id="UP000441160"/>
    </source>
</evidence>
<proteinExistence type="predicted"/>
<dbReference type="RefSeq" id="WP_000008839.1">
    <property type="nucleotide sequence ID" value="NZ_AP027679.1"/>
</dbReference>
<name>A0A024L5M0_ECOLX</name>
<evidence type="ECO:0000313" key="1">
    <source>
        <dbReference type="EMBL" id="MWT84538.1"/>
    </source>
</evidence>